<evidence type="ECO:0000313" key="2">
    <source>
        <dbReference type="EnsemblPlants" id="cds.evm.model.06.203"/>
    </source>
</evidence>
<feature type="region of interest" description="Disordered" evidence="1">
    <location>
        <begin position="174"/>
        <end position="202"/>
    </location>
</feature>
<reference evidence="2" key="2">
    <citation type="submission" date="2021-03" db="UniProtKB">
        <authorList>
            <consortium name="EnsemblPlants"/>
        </authorList>
    </citation>
    <scope>IDENTIFICATION</scope>
</reference>
<sequence>MAERKLNLNAPLWSVRRFSKPLGTSERENKKKAKSKSSVFEPTFKLEQVTKPVAVPFNWEQIPGKAKFNNDDKEAEEACVVTPTMPPPGKVSFNSDSASLNCSSENGYEGAFSTDPQTRDFMMKRFLPAAKAMALEPPHYAVKKQVEQPKEVVNTVVGLKRLIVPKYGDYREGDDEGPIPGLKLRTPKHSETKSVNKHTLDSTYKPKTNCGFRSAELHMIEKKKLVSESKRLTYSCDLQRGRSSPSTPSRATSISPYRNRPSQSPFRRAAFLGVPKEENHGNAKVPNIKPNYLYNKTTNKFEDITANHRNMNPAVEKTVYVDSVYNAESSESKSSCLDTKEQLNIPTSAEEEAVSESIFQDIQCLNSVGKQGDSELGLAQEFSEMVSRGNLSKESDQIAIDDSLFLPSPLPQPPLPKSPSESWLWRTAPSISLHSSFSRKKLNTNPKSNAKMLKSNTSLTNTKWETIVKSSHLTHDHARYSQELVAHISQKSNKY</sequence>
<dbReference type="PANTHER" id="PTHR33671">
    <property type="entry name" value="N-METHYLTRANSFERASE, PUTATIVE (DUF688)-RELATED"/>
    <property type="match status" value="1"/>
</dbReference>
<dbReference type="InterPro" id="IPR007789">
    <property type="entry name" value="DUF688"/>
</dbReference>
<dbReference type="Gramene" id="evm.model.06.203">
    <property type="protein sequence ID" value="cds.evm.model.06.203"/>
    <property type="gene ID" value="evm.TU.06.203"/>
</dbReference>
<dbReference type="AlphaFoldDB" id="A0A803PWS9"/>
<name>A0A803PWS9_CANSA</name>
<dbReference type="EnsemblPlants" id="evm.model.06.203">
    <property type="protein sequence ID" value="cds.evm.model.06.203"/>
    <property type="gene ID" value="evm.TU.06.203"/>
</dbReference>
<accession>A0A803PWS9</accession>
<dbReference type="Proteomes" id="UP000596661">
    <property type="component" value="Chromosome 6"/>
</dbReference>
<protein>
    <submittedName>
        <fullName evidence="2">Uncharacterized protein</fullName>
    </submittedName>
</protein>
<feature type="region of interest" description="Disordered" evidence="1">
    <location>
        <begin position="17"/>
        <end position="39"/>
    </location>
</feature>
<evidence type="ECO:0000313" key="3">
    <source>
        <dbReference type="Proteomes" id="UP000596661"/>
    </source>
</evidence>
<keyword evidence="3" id="KW-1185">Reference proteome</keyword>
<dbReference type="EMBL" id="UZAU01000556">
    <property type="status" value="NOT_ANNOTATED_CDS"/>
    <property type="molecule type" value="Genomic_DNA"/>
</dbReference>
<feature type="region of interest" description="Disordered" evidence="1">
    <location>
        <begin position="236"/>
        <end position="265"/>
    </location>
</feature>
<dbReference type="OMA" id="QEVFTPC"/>
<reference evidence="2" key="1">
    <citation type="submission" date="2018-11" db="EMBL/GenBank/DDBJ databases">
        <authorList>
            <person name="Grassa J C."/>
        </authorList>
    </citation>
    <scope>NUCLEOTIDE SEQUENCE [LARGE SCALE GENOMIC DNA]</scope>
</reference>
<evidence type="ECO:0000256" key="1">
    <source>
        <dbReference type="SAM" id="MobiDB-lite"/>
    </source>
</evidence>
<proteinExistence type="predicted"/>
<dbReference type="Pfam" id="PF05097">
    <property type="entry name" value="DUF688"/>
    <property type="match status" value="3"/>
</dbReference>
<organism evidence="2 3">
    <name type="scientific">Cannabis sativa</name>
    <name type="common">Hemp</name>
    <name type="synonym">Marijuana</name>
    <dbReference type="NCBI Taxonomy" id="3483"/>
    <lineage>
        <taxon>Eukaryota</taxon>
        <taxon>Viridiplantae</taxon>
        <taxon>Streptophyta</taxon>
        <taxon>Embryophyta</taxon>
        <taxon>Tracheophyta</taxon>
        <taxon>Spermatophyta</taxon>
        <taxon>Magnoliopsida</taxon>
        <taxon>eudicotyledons</taxon>
        <taxon>Gunneridae</taxon>
        <taxon>Pentapetalae</taxon>
        <taxon>rosids</taxon>
        <taxon>fabids</taxon>
        <taxon>Rosales</taxon>
        <taxon>Cannabaceae</taxon>
        <taxon>Cannabis</taxon>
    </lineage>
</organism>
<feature type="compositionally biased region" description="Basic and acidic residues" evidence="1">
    <location>
        <begin position="188"/>
        <end position="200"/>
    </location>
</feature>
<feature type="compositionally biased region" description="Low complexity" evidence="1">
    <location>
        <begin position="242"/>
        <end position="256"/>
    </location>
</feature>
<dbReference type="PANTHER" id="PTHR33671:SF3">
    <property type="entry name" value="F28N24.8 PROTEIN"/>
    <property type="match status" value="1"/>
</dbReference>